<dbReference type="GO" id="GO:0016887">
    <property type="term" value="F:ATP hydrolysis activity"/>
    <property type="evidence" value="ECO:0007669"/>
    <property type="project" value="InterPro"/>
</dbReference>
<dbReference type="AlphaFoldDB" id="A0A1I1YS35"/>
<organism evidence="2 3">
    <name type="scientific">Pseudomonas straminea</name>
    <dbReference type="NCBI Taxonomy" id="47882"/>
    <lineage>
        <taxon>Bacteria</taxon>
        <taxon>Pseudomonadati</taxon>
        <taxon>Pseudomonadota</taxon>
        <taxon>Gammaproteobacteria</taxon>
        <taxon>Pseudomonadales</taxon>
        <taxon>Pseudomonadaceae</taxon>
        <taxon>Phytopseudomonas</taxon>
    </lineage>
</organism>
<accession>A0A1I1YS35</accession>
<dbReference type="PANTHER" id="PTHR43581">
    <property type="entry name" value="ATP/GTP PHOSPHATASE"/>
    <property type="match status" value="1"/>
</dbReference>
<dbReference type="InterPro" id="IPR051396">
    <property type="entry name" value="Bact_Antivir_Def_Nuclease"/>
</dbReference>
<evidence type="ECO:0000313" key="3">
    <source>
        <dbReference type="Proteomes" id="UP000243950"/>
    </source>
</evidence>
<name>A0A1I1YS35_PSEOC</name>
<dbReference type="InterPro" id="IPR027417">
    <property type="entry name" value="P-loop_NTPase"/>
</dbReference>
<evidence type="ECO:0000259" key="1">
    <source>
        <dbReference type="Pfam" id="PF13476"/>
    </source>
</evidence>
<dbReference type="InterPro" id="IPR038729">
    <property type="entry name" value="Rad50/SbcC_AAA"/>
</dbReference>
<sequence>MDRLKIKINNVKNIISADIELPIEGGLYSLVGGNGCGKSTLMLIMSVLLSPKRFNMLQHEDYSEDSTIDIGIATAEGEKNYNWHVKRRHDNETMMWWCATSPAHYKGVYEGSLFYGTRFRDSTIVDKLLRSNSIAGEHIVEAFDYVKDNLSYILHGDNNHYRTMKKIRNKKISEEFELSNLPYFMSTPKGALLSQYRMSSGECLLISLLNYIYHALVNQGTGKKVTDKTFFILIDEIELALHPIAISRLISYLNSLLVTYPKLCVYLTSHSPEVIRALKPQNMYLINNTEGHVQLINPCFPSYAIREIYRHDGFDYLILAEDSLASLVIDGVIADSGLKESRLVHISPVGGWQNVLNLHMDLLRHNVIGVNKKIISILDGDVATEVEKKENYKNLAKAFLPIQSIEKFIYEIVFKKSMPKIRKTINDKYFPIKSLDDLMAEHIDQYDSKAKSPDKLFYFRVKKDLEGRNIDESYFIRNLSEDIKREVDFTSFSNTLRRLLNTV</sequence>
<dbReference type="GO" id="GO:0006302">
    <property type="term" value="P:double-strand break repair"/>
    <property type="evidence" value="ECO:0007669"/>
    <property type="project" value="InterPro"/>
</dbReference>
<reference evidence="3" key="1">
    <citation type="submission" date="2016-10" db="EMBL/GenBank/DDBJ databases">
        <authorList>
            <person name="Varghese N."/>
            <person name="Submissions S."/>
        </authorList>
    </citation>
    <scope>NUCLEOTIDE SEQUENCE [LARGE SCALE GENOMIC DNA]</scope>
    <source>
        <strain evidence="3">JCM 2783</strain>
    </source>
</reference>
<feature type="domain" description="Rad50/SbcC-type AAA" evidence="1">
    <location>
        <begin position="5"/>
        <end position="190"/>
    </location>
</feature>
<proteinExistence type="predicted"/>
<evidence type="ECO:0000313" key="2">
    <source>
        <dbReference type="EMBL" id="SFE22425.1"/>
    </source>
</evidence>
<dbReference type="Gene3D" id="3.40.50.300">
    <property type="entry name" value="P-loop containing nucleotide triphosphate hydrolases"/>
    <property type="match status" value="1"/>
</dbReference>
<dbReference type="PANTHER" id="PTHR43581:SF2">
    <property type="entry name" value="EXCINUCLEASE ATPASE SUBUNIT"/>
    <property type="match status" value="1"/>
</dbReference>
<dbReference type="EMBL" id="FOMO01000012">
    <property type="protein sequence ID" value="SFE22425.1"/>
    <property type="molecule type" value="Genomic_DNA"/>
</dbReference>
<keyword evidence="3" id="KW-1185">Reference proteome</keyword>
<dbReference type="Proteomes" id="UP000243950">
    <property type="component" value="Unassembled WGS sequence"/>
</dbReference>
<gene>
    <name evidence="2" type="ORF">SAMN05216372_11216</name>
</gene>
<dbReference type="SUPFAM" id="SSF52540">
    <property type="entry name" value="P-loop containing nucleoside triphosphate hydrolases"/>
    <property type="match status" value="1"/>
</dbReference>
<dbReference type="Pfam" id="PF13476">
    <property type="entry name" value="AAA_23"/>
    <property type="match status" value="1"/>
</dbReference>
<protein>
    <submittedName>
        <fullName evidence="2">AAA domain-containing protein, putative AbiEii toxin, Type IV TA system</fullName>
    </submittedName>
</protein>